<evidence type="ECO:0000313" key="2">
    <source>
        <dbReference type="Proteomes" id="UP000245609"/>
    </source>
</evidence>
<keyword evidence="2" id="KW-1185">Reference proteome</keyword>
<gene>
    <name evidence="1" type="ORF">BB560_005344</name>
</gene>
<dbReference type="EMBL" id="MBFS01002128">
    <property type="protein sequence ID" value="PVV00280.1"/>
    <property type="molecule type" value="Genomic_DNA"/>
</dbReference>
<sequence length="81" mass="9283">MSFSHSYELIPLESSRLEEGTNQYLYDTSGLWRRAPDLDIGGTDQKFLSSGEIIRLSQAMEKLKLKRNSESELNPDAFKEN</sequence>
<evidence type="ECO:0000313" key="1">
    <source>
        <dbReference type="EMBL" id="PVV00280.1"/>
    </source>
</evidence>
<name>A0A2T9Z6T1_9FUNG</name>
<proteinExistence type="predicted"/>
<reference evidence="1 2" key="1">
    <citation type="journal article" date="2018" name="MBio">
        <title>Comparative Genomics Reveals the Core Gene Toolbox for the Fungus-Insect Symbiosis.</title>
        <authorList>
            <person name="Wang Y."/>
            <person name="Stata M."/>
            <person name="Wang W."/>
            <person name="Stajich J.E."/>
            <person name="White M.M."/>
            <person name="Moncalvo J.M."/>
        </authorList>
    </citation>
    <scope>NUCLEOTIDE SEQUENCE [LARGE SCALE GENOMIC DNA]</scope>
    <source>
        <strain evidence="1 2">SC-DP-2</strain>
    </source>
</reference>
<protein>
    <submittedName>
        <fullName evidence="1">Uncharacterized protein</fullName>
    </submittedName>
</protein>
<dbReference type="Proteomes" id="UP000245609">
    <property type="component" value="Unassembled WGS sequence"/>
</dbReference>
<organism evidence="1 2">
    <name type="scientific">Smittium megazygosporum</name>
    <dbReference type="NCBI Taxonomy" id="133381"/>
    <lineage>
        <taxon>Eukaryota</taxon>
        <taxon>Fungi</taxon>
        <taxon>Fungi incertae sedis</taxon>
        <taxon>Zoopagomycota</taxon>
        <taxon>Kickxellomycotina</taxon>
        <taxon>Harpellomycetes</taxon>
        <taxon>Harpellales</taxon>
        <taxon>Legeriomycetaceae</taxon>
        <taxon>Smittium</taxon>
    </lineage>
</organism>
<dbReference type="AlphaFoldDB" id="A0A2T9Z6T1"/>
<accession>A0A2T9Z6T1</accession>
<comment type="caution">
    <text evidence="1">The sequence shown here is derived from an EMBL/GenBank/DDBJ whole genome shotgun (WGS) entry which is preliminary data.</text>
</comment>